<dbReference type="KEGG" id="cvr:CHLNCDRAFT_137597"/>
<dbReference type="InterPro" id="IPR000719">
    <property type="entry name" value="Prot_kinase_dom"/>
</dbReference>
<keyword evidence="12" id="KW-0472">Membrane</keyword>
<keyword evidence="3" id="KW-0433">Leucine-rich repeat</keyword>
<dbReference type="GO" id="GO:0005930">
    <property type="term" value="C:axoneme"/>
    <property type="evidence" value="ECO:0007669"/>
    <property type="project" value="UniProtKB-SubCell"/>
</dbReference>
<dbReference type="RefSeq" id="XP_005851377.1">
    <property type="nucleotide sequence ID" value="XM_005851315.1"/>
</dbReference>
<dbReference type="OMA" id="ASMACRE"/>
<feature type="domain" description="Protein kinase" evidence="17">
    <location>
        <begin position="627"/>
        <end position="869"/>
    </location>
</feature>
<evidence type="ECO:0000256" key="13">
    <source>
        <dbReference type="ARBA" id="ARBA00023170"/>
    </source>
</evidence>
<keyword evidence="11" id="KW-1133">Transmembrane helix</keyword>
<comment type="subcellular location">
    <subcellularLocation>
        <location evidence="2">Cytoplasm</location>
        <location evidence="2">Cytoskeleton</location>
        <location evidence="2">Cilium axoneme</location>
    </subcellularLocation>
    <subcellularLocation>
        <location evidence="1">Membrane</location>
        <topology evidence="1">Single-pass membrane protein</topology>
    </subcellularLocation>
</comment>
<dbReference type="GO" id="GO:0005524">
    <property type="term" value="F:ATP binding"/>
    <property type="evidence" value="ECO:0007669"/>
    <property type="project" value="UniProtKB-UniRule"/>
</dbReference>
<keyword evidence="19" id="KW-1185">Reference proteome</keyword>
<dbReference type="Pfam" id="PF00069">
    <property type="entry name" value="Pkinase"/>
    <property type="match status" value="1"/>
</dbReference>
<keyword evidence="4" id="KW-0808">Transferase</keyword>
<dbReference type="InParanoid" id="E1Z421"/>
<evidence type="ECO:0000256" key="10">
    <source>
        <dbReference type="ARBA" id="ARBA00022840"/>
    </source>
</evidence>
<evidence type="ECO:0000256" key="1">
    <source>
        <dbReference type="ARBA" id="ARBA00004167"/>
    </source>
</evidence>
<dbReference type="InterPro" id="IPR008271">
    <property type="entry name" value="Ser/Thr_kinase_AS"/>
</dbReference>
<evidence type="ECO:0000256" key="4">
    <source>
        <dbReference type="ARBA" id="ARBA00022679"/>
    </source>
</evidence>
<keyword evidence="14" id="KW-0325">Glycoprotein</keyword>
<dbReference type="STRING" id="554065.E1Z421"/>
<evidence type="ECO:0000256" key="16">
    <source>
        <dbReference type="SAM" id="MobiDB-lite"/>
    </source>
</evidence>
<protein>
    <recommendedName>
        <fullName evidence="17">Protein kinase domain-containing protein</fullName>
    </recommendedName>
</protein>
<dbReference type="GeneID" id="17358779"/>
<evidence type="ECO:0000256" key="12">
    <source>
        <dbReference type="ARBA" id="ARBA00023136"/>
    </source>
</evidence>
<dbReference type="SUPFAM" id="SSF56112">
    <property type="entry name" value="Protein kinase-like (PK-like)"/>
    <property type="match status" value="1"/>
</dbReference>
<keyword evidence="9" id="KW-0418">Kinase</keyword>
<evidence type="ECO:0000259" key="17">
    <source>
        <dbReference type="PROSITE" id="PS50011"/>
    </source>
</evidence>
<feature type="region of interest" description="Disordered" evidence="16">
    <location>
        <begin position="66"/>
        <end position="87"/>
    </location>
</feature>
<dbReference type="GO" id="GO:0016020">
    <property type="term" value="C:membrane"/>
    <property type="evidence" value="ECO:0007669"/>
    <property type="project" value="UniProtKB-SubCell"/>
</dbReference>
<evidence type="ECO:0000256" key="6">
    <source>
        <dbReference type="ARBA" id="ARBA00022729"/>
    </source>
</evidence>
<evidence type="ECO:0000256" key="9">
    <source>
        <dbReference type="ARBA" id="ARBA00022777"/>
    </source>
</evidence>
<keyword evidence="13" id="KW-0675">Receptor</keyword>
<gene>
    <name evidence="18" type="ORF">CHLNCDRAFT_137597</name>
</gene>
<dbReference type="EMBL" id="GL433836">
    <property type="protein sequence ID" value="EFN59275.1"/>
    <property type="molecule type" value="Genomic_DNA"/>
</dbReference>
<dbReference type="GO" id="GO:0004672">
    <property type="term" value="F:protein kinase activity"/>
    <property type="evidence" value="ECO:0007669"/>
    <property type="project" value="InterPro"/>
</dbReference>
<feature type="binding site" evidence="15">
    <location>
        <position position="654"/>
    </location>
    <ligand>
        <name>ATP</name>
        <dbReference type="ChEBI" id="CHEBI:30616"/>
    </ligand>
</feature>
<proteinExistence type="predicted"/>
<accession>E1Z421</accession>
<dbReference type="InterPro" id="IPR011009">
    <property type="entry name" value="Kinase-like_dom_sf"/>
</dbReference>
<dbReference type="PANTHER" id="PTHR27000">
    <property type="entry name" value="LEUCINE-RICH REPEAT RECEPTOR-LIKE PROTEIN KINASE FAMILY PROTEIN-RELATED"/>
    <property type="match status" value="1"/>
</dbReference>
<dbReference type="PROSITE" id="PS00108">
    <property type="entry name" value="PROTEIN_KINASE_ST"/>
    <property type="match status" value="1"/>
</dbReference>
<evidence type="ECO:0000313" key="18">
    <source>
        <dbReference type="EMBL" id="EFN59275.1"/>
    </source>
</evidence>
<dbReference type="SUPFAM" id="SSF52047">
    <property type="entry name" value="RNI-like"/>
    <property type="match status" value="1"/>
</dbReference>
<dbReference type="eggNOG" id="ENOG502QQPW">
    <property type="taxonomic scope" value="Eukaryota"/>
</dbReference>
<evidence type="ECO:0000256" key="3">
    <source>
        <dbReference type="ARBA" id="ARBA00022614"/>
    </source>
</evidence>
<dbReference type="OrthoDB" id="512375at2759"/>
<dbReference type="AlphaFoldDB" id="E1Z421"/>
<evidence type="ECO:0000256" key="15">
    <source>
        <dbReference type="PROSITE-ProRule" id="PRU10141"/>
    </source>
</evidence>
<dbReference type="InterPro" id="IPR017441">
    <property type="entry name" value="Protein_kinase_ATP_BS"/>
</dbReference>
<evidence type="ECO:0000256" key="8">
    <source>
        <dbReference type="ARBA" id="ARBA00022741"/>
    </source>
</evidence>
<dbReference type="InterPro" id="IPR032675">
    <property type="entry name" value="LRR_dom_sf"/>
</dbReference>
<reference evidence="18 19" key="1">
    <citation type="journal article" date="2010" name="Plant Cell">
        <title>The Chlorella variabilis NC64A genome reveals adaptation to photosymbiosis, coevolution with viruses, and cryptic sex.</title>
        <authorList>
            <person name="Blanc G."/>
            <person name="Duncan G."/>
            <person name="Agarkova I."/>
            <person name="Borodovsky M."/>
            <person name="Gurnon J."/>
            <person name="Kuo A."/>
            <person name="Lindquist E."/>
            <person name="Lucas S."/>
            <person name="Pangilinan J."/>
            <person name="Polle J."/>
            <person name="Salamov A."/>
            <person name="Terry A."/>
            <person name="Yamada T."/>
            <person name="Dunigan D.D."/>
            <person name="Grigoriev I.V."/>
            <person name="Claverie J.M."/>
            <person name="Van Etten J.L."/>
        </authorList>
    </citation>
    <scope>NUCLEOTIDE SEQUENCE [LARGE SCALE GENOMIC DNA]</scope>
    <source>
        <strain evidence="18 19">NC64A</strain>
    </source>
</reference>
<dbReference type="PROSITE" id="PS50011">
    <property type="entry name" value="PROTEIN_KINASE_DOM"/>
    <property type="match status" value="1"/>
</dbReference>
<dbReference type="PANTHER" id="PTHR27000:SF642">
    <property type="entry name" value="INACTIVE LEUCINE-RICH REPEAT RECEPTOR KINASE XIAO-RELATED"/>
    <property type="match status" value="1"/>
</dbReference>
<evidence type="ECO:0000256" key="7">
    <source>
        <dbReference type="ARBA" id="ARBA00022737"/>
    </source>
</evidence>
<evidence type="ECO:0000256" key="14">
    <source>
        <dbReference type="ARBA" id="ARBA00023180"/>
    </source>
</evidence>
<dbReference type="PROSITE" id="PS00107">
    <property type="entry name" value="PROTEIN_KINASE_ATP"/>
    <property type="match status" value="1"/>
</dbReference>
<dbReference type="Gene3D" id="1.10.510.10">
    <property type="entry name" value="Transferase(Phosphotransferase) domain 1"/>
    <property type="match status" value="1"/>
</dbReference>
<keyword evidence="5" id="KW-0812">Transmembrane</keyword>
<keyword evidence="6" id="KW-0732">Signal</keyword>
<keyword evidence="10 15" id="KW-0067">ATP-binding</keyword>
<keyword evidence="7" id="KW-0677">Repeat</keyword>
<feature type="region of interest" description="Disordered" evidence="16">
    <location>
        <begin position="561"/>
        <end position="587"/>
    </location>
</feature>
<sequence>MRKLRAGWHNLRGLQGWQPSDNAHPCRWVHVECDALQRITRIAVSVESAAEARKSAEWLQTLLNPSQGASGANSSGSARSQAPAPPHAGAALLPELAQLQWLEELQLQSYHGRLTGGIPAEWLAPGAFPRLKKLGLEFLNMGAGLPDVPPGVLPRLEELRLDFRELSPSTLPASWGADPRVLPALLALSVHAPLAGPLPAAWAAGFQRLGSFVLVNATWQALVEVAGSGSDRAAGAAGAAAAEPAAGWLRLPPQWASGFKALQLLDLAGVGLRGSIPAAWVEGGFPSLSALSLSAAGLTGTLPPQLFRTHPRLSTLVLTGNQLSGPLPEAWANDTAIDRLVLNDNRLTGPAFPPAWLAPGAMPRLTQLAVMGNPGITGSLPPGLAWPQIQELDLSGTALAGPIPASWCQAPFAAHLGRVEISRTAIDACVPPCASRSLPQLVLNGAYPTQCAEAHRGLSTATVASLATLVPLVAVAVGGRLLWRHKLRRHGPLERRRHETLGLLHQQGEAEGGQVGGAWVGRGKRARLTAMLRAQLGSDRRRGIEMLPIEVLPSGLAHQLGSLQGQEQDAGSEADPGRGPAANGARHGARAWLGEAAAAAPASQPWGAVAPSLRMSVGDLEFSSGPQGQLVELGEGAHAVVYLARLQGVEVAVKVFELQPGLDPHTAWREVSLLRQCAHARIVPLFGVALRGSLLMLAMELMRGGSLRVALQDAELQQRLRWEAGGRQVALDVAEGLHHLHTTQRVMHSDLKSGNVLLSEDLRAFLGDMSVAQVVGSKARSAAGFCCTHAAPEQLMGYRCTLAADMYGFGILLVELTTQCVVDRRGEWRLPRVPDECPQAVLELIEECVVADPLRRCTAAEALRRLEATPEGRTPPSAS</sequence>
<evidence type="ECO:0000256" key="2">
    <source>
        <dbReference type="ARBA" id="ARBA00004430"/>
    </source>
</evidence>
<dbReference type="Gene3D" id="3.80.10.10">
    <property type="entry name" value="Ribonuclease Inhibitor"/>
    <property type="match status" value="2"/>
</dbReference>
<organism evidence="19">
    <name type="scientific">Chlorella variabilis</name>
    <name type="common">Green alga</name>
    <dbReference type="NCBI Taxonomy" id="554065"/>
    <lineage>
        <taxon>Eukaryota</taxon>
        <taxon>Viridiplantae</taxon>
        <taxon>Chlorophyta</taxon>
        <taxon>core chlorophytes</taxon>
        <taxon>Trebouxiophyceae</taxon>
        <taxon>Chlorellales</taxon>
        <taxon>Chlorellaceae</taxon>
        <taxon>Chlorella clade</taxon>
        <taxon>Chlorella</taxon>
    </lineage>
</organism>
<name>E1Z421_CHLVA</name>
<evidence type="ECO:0000313" key="19">
    <source>
        <dbReference type="Proteomes" id="UP000008141"/>
    </source>
</evidence>
<evidence type="ECO:0000256" key="5">
    <source>
        <dbReference type="ARBA" id="ARBA00022692"/>
    </source>
</evidence>
<keyword evidence="8 15" id="KW-0547">Nucleotide-binding</keyword>
<dbReference type="Proteomes" id="UP000008141">
    <property type="component" value="Unassembled WGS sequence"/>
</dbReference>
<dbReference type="SMART" id="SM00220">
    <property type="entry name" value="S_TKc"/>
    <property type="match status" value="1"/>
</dbReference>
<evidence type="ECO:0000256" key="11">
    <source>
        <dbReference type="ARBA" id="ARBA00022989"/>
    </source>
</evidence>